<organism evidence="13 14">
    <name type="scientific">Clostridium grantii DSM 8605</name>
    <dbReference type="NCBI Taxonomy" id="1121316"/>
    <lineage>
        <taxon>Bacteria</taxon>
        <taxon>Bacillati</taxon>
        <taxon>Bacillota</taxon>
        <taxon>Clostridia</taxon>
        <taxon>Eubacteriales</taxon>
        <taxon>Clostridiaceae</taxon>
        <taxon>Clostridium</taxon>
    </lineage>
</organism>
<dbReference type="Proteomes" id="UP000184447">
    <property type="component" value="Unassembled WGS sequence"/>
</dbReference>
<dbReference type="GO" id="GO:0004674">
    <property type="term" value="F:protein serine/threonine kinase activity"/>
    <property type="evidence" value="ECO:0007669"/>
    <property type="project" value="UniProtKB-KW"/>
</dbReference>
<evidence type="ECO:0000256" key="10">
    <source>
        <dbReference type="SAM" id="Phobius"/>
    </source>
</evidence>
<evidence type="ECO:0000256" key="8">
    <source>
        <dbReference type="ARBA" id="ARBA00048679"/>
    </source>
</evidence>
<dbReference type="CDD" id="cd14014">
    <property type="entry name" value="STKc_PknB_like"/>
    <property type="match status" value="1"/>
</dbReference>
<dbReference type="AlphaFoldDB" id="A0A1M5QV77"/>
<feature type="domain" description="PASTA" evidence="12">
    <location>
        <begin position="495"/>
        <end position="563"/>
    </location>
</feature>
<dbReference type="SMART" id="SM00220">
    <property type="entry name" value="S_TKc"/>
    <property type="match status" value="1"/>
</dbReference>
<dbReference type="Gene3D" id="1.10.510.10">
    <property type="entry name" value="Transferase(Phosphotransferase) domain 1"/>
    <property type="match status" value="1"/>
</dbReference>
<dbReference type="FunFam" id="1.10.510.10:FF:000021">
    <property type="entry name" value="Serine/threonine protein kinase"/>
    <property type="match status" value="1"/>
</dbReference>
<evidence type="ECO:0000256" key="3">
    <source>
        <dbReference type="ARBA" id="ARBA00022679"/>
    </source>
</evidence>
<accession>A0A1M5QV77</accession>
<keyword evidence="6 9" id="KW-0067">ATP-binding</keyword>
<dbReference type="SUPFAM" id="SSF56112">
    <property type="entry name" value="Protein kinase-like (PK-like)"/>
    <property type="match status" value="1"/>
</dbReference>
<dbReference type="PANTHER" id="PTHR43289">
    <property type="entry name" value="MITOGEN-ACTIVATED PROTEIN KINASE KINASE KINASE 20-RELATED"/>
    <property type="match status" value="1"/>
</dbReference>
<dbReference type="InterPro" id="IPR017441">
    <property type="entry name" value="Protein_kinase_ATP_BS"/>
</dbReference>
<dbReference type="Pfam" id="PF03793">
    <property type="entry name" value="PASTA"/>
    <property type="match status" value="4"/>
</dbReference>
<dbReference type="PROSITE" id="PS51178">
    <property type="entry name" value="PASTA"/>
    <property type="match status" value="4"/>
</dbReference>
<dbReference type="PANTHER" id="PTHR43289:SF34">
    <property type="entry name" value="SERINE_THREONINE-PROTEIN KINASE YBDM-RELATED"/>
    <property type="match status" value="1"/>
</dbReference>
<feature type="domain" description="PASTA" evidence="12">
    <location>
        <begin position="357"/>
        <end position="424"/>
    </location>
</feature>
<dbReference type="FunFam" id="3.30.200.20:FF:000035">
    <property type="entry name" value="Serine/threonine protein kinase Stk1"/>
    <property type="match status" value="1"/>
</dbReference>
<protein>
    <recommendedName>
        <fullName evidence="1">non-specific serine/threonine protein kinase</fullName>
        <ecNumber evidence="1">2.7.11.1</ecNumber>
    </recommendedName>
</protein>
<keyword evidence="10" id="KW-0812">Transmembrane</keyword>
<feature type="transmembrane region" description="Helical" evidence="10">
    <location>
        <begin position="324"/>
        <end position="345"/>
    </location>
</feature>
<evidence type="ECO:0000256" key="1">
    <source>
        <dbReference type="ARBA" id="ARBA00012513"/>
    </source>
</evidence>
<keyword evidence="3" id="KW-0808">Transferase</keyword>
<dbReference type="PROSITE" id="PS00108">
    <property type="entry name" value="PROTEIN_KINASE_ST"/>
    <property type="match status" value="1"/>
</dbReference>
<sequence>MIGTILDNRYEIVEKIGEGGMAEVYKAKCNLLQRYVAIKVLKSQFYENEEFVEKFKDEALAIAVLSHDNIVNIYDIGNDKNLIYIIMEYVEGTNLKNFIKEAGVMNYDKALDISVQIASALKCAHGKNIIHRDIKPHNILITTEGNVKVADFGIAKATTSSTITNSDRIVGSAHYISPEQAKGNVVDCKTDIYSLGVVMYEMVTGKVPFNADSPIAVALKHIQEDVEPPININKNIPNALNNIILKSLEKEKFKRYHTASEILNDLIKVKNNPNYDINFVNEDEMTRIIPIVKNDSNFDKIKETEKDKKFEDEFIMPQTNKKKIILGTIGVVIAAILVFFAAYIISGASGNDVEKSGIQKVMIPNIVGMQSEEAKIELEKLGLKMVITEVESPKEKGTITQCYPYEGTEVDVQEVTEVKVLVSLGVETITVPNVVNSEIEQAKTTIQDLGLIVGKIDYVQNETIEKNFVISQSLNANVEAKPGDTIDLIVSEGGGIEKTYVPNLIDKKYEEAVALIGKAKLALGTVNEVSTTDKELDNKVVLQSIQSDSQVAINTEIGLTYYVYKADMVSVPNIVGKSISEAKLTLDKLGLVLSFDGENNYIIVSQNVAVNTKIEKGSTIIVESEPEDAESGDNAVQATNP</sequence>
<evidence type="ECO:0000256" key="5">
    <source>
        <dbReference type="ARBA" id="ARBA00022777"/>
    </source>
</evidence>
<dbReference type="InterPro" id="IPR008271">
    <property type="entry name" value="Ser/Thr_kinase_AS"/>
</dbReference>
<dbReference type="CDD" id="cd06577">
    <property type="entry name" value="PASTA_pknB"/>
    <property type="match status" value="4"/>
</dbReference>
<dbReference type="GO" id="GO:0005524">
    <property type="term" value="F:ATP binding"/>
    <property type="evidence" value="ECO:0007669"/>
    <property type="project" value="UniProtKB-UniRule"/>
</dbReference>
<dbReference type="EMBL" id="FQXM01000002">
    <property type="protein sequence ID" value="SHH17443.1"/>
    <property type="molecule type" value="Genomic_DNA"/>
</dbReference>
<dbReference type="InterPro" id="IPR011009">
    <property type="entry name" value="Kinase-like_dom_sf"/>
</dbReference>
<keyword evidence="5 13" id="KW-0418">Kinase</keyword>
<keyword evidence="2 13" id="KW-0723">Serine/threonine-protein kinase</keyword>
<proteinExistence type="predicted"/>
<dbReference type="Pfam" id="PF00069">
    <property type="entry name" value="Pkinase"/>
    <property type="match status" value="1"/>
</dbReference>
<evidence type="ECO:0000259" key="11">
    <source>
        <dbReference type="PROSITE" id="PS50011"/>
    </source>
</evidence>
<dbReference type="NCBIfam" id="NF033483">
    <property type="entry name" value="PknB_PASTA_kin"/>
    <property type="match status" value="1"/>
</dbReference>
<evidence type="ECO:0000256" key="2">
    <source>
        <dbReference type="ARBA" id="ARBA00022527"/>
    </source>
</evidence>
<keyword evidence="10" id="KW-0472">Membrane</keyword>
<evidence type="ECO:0000256" key="6">
    <source>
        <dbReference type="ARBA" id="ARBA00022840"/>
    </source>
</evidence>
<feature type="binding site" evidence="9">
    <location>
        <position position="39"/>
    </location>
    <ligand>
        <name>ATP</name>
        <dbReference type="ChEBI" id="CHEBI:30616"/>
    </ligand>
</feature>
<dbReference type="Gene3D" id="3.30.200.20">
    <property type="entry name" value="Phosphorylase Kinase, domain 1"/>
    <property type="match status" value="1"/>
</dbReference>
<dbReference type="PROSITE" id="PS00107">
    <property type="entry name" value="PROTEIN_KINASE_ATP"/>
    <property type="match status" value="1"/>
</dbReference>
<keyword evidence="14" id="KW-1185">Reference proteome</keyword>
<evidence type="ECO:0000256" key="4">
    <source>
        <dbReference type="ARBA" id="ARBA00022741"/>
    </source>
</evidence>
<evidence type="ECO:0000259" key="12">
    <source>
        <dbReference type="PROSITE" id="PS51178"/>
    </source>
</evidence>
<dbReference type="EC" id="2.7.11.1" evidence="1"/>
<dbReference type="SUPFAM" id="SSF54184">
    <property type="entry name" value="Penicillin-binding protein 2x (pbp-2x), c-terminal domain"/>
    <property type="match status" value="1"/>
</dbReference>
<name>A0A1M5QV77_9CLOT</name>
<feature type="domain" description="PASTA" evidence="12">
    <location>
        <begin position="565"/>
        <end position="626"/>
    </location>
</feature>
<dbReference type="RefSeq" id="WP_073336230.1">
    <property type="nucleotide sequence ID" value="NZ_FQXM01000002.1"/>
</dbReference>
<dbReference type="Gene3D" id="3.30.10.20">
    <property type="match status" value="4"/>
</dbReference>
<evidence type="ECO:0000256" key="7">
    <source>
        <dbReference type="ARBA" id="ARBA00047899"/>
    </source>
</evidence>
<comment type="catalytic activity">
    <reaction evidence="7">
        <text>L-threonyl-[protein] + ATP = O-phospho-L-threonyl-[protein] + ADP + H(+)</text>
        <dbReference type="Rhea" id="RHEA:46608"/>
        <dbReference type="Rhea" id="RHEA-COMP:11060"/>
        <dbReference type="Rhea" id="RHEA-COMP:11605"/>
        <dbReference type="ChEBI" id="CHEBI:15378"/>
        <dbReference type="ChEBI" id="CHEBI:30013"/>
        <dbReference type="ChEBI" id="CHEBI:30616"/>
        <dbReference type="ChEBI" id="CHEBI:61977"/>
        <dbReference type="ChEBI" id="CHEBI:456216"/>
        <dbReference type="EC" id="2.7.11.1"/>
    </reaction>
</comment>
<dbReference type="SMART" id="SM00740">
    <property type="entry name" value="PASTA"/>
    <property type="match status" value="4"/>
</dbReference>
<dbReference type="OrthoDB" id="9788659at2"/>
<dbReference type="InterPro" id="IPR000719">
    <property type="entry name" value="Prot_kinase_dom"/>
</dbReference>
<reference evidence="13 14" key="1">
    <citation type="submission" date="2016-11" db="EMBL/GenBank/DDBJ databases">
        <authorList>
            <person name="Jaros S."/>
            <person name="Januszkiewicz K."/>
            <person name="Wedrychowicz H."/>
        </authorList>
    </citation>
    <scope>NUCLEOTIDE SEQUENCE [LARGE SCALE GENOMIC DNA]</scope>
    <source>
        <strain evidence="13 14">DSM 8605</strain>
    </source>
</reference>
<evidence type="ECO:0000256" key="9">
    <source>
        <dbReference type="PROSITE-ProRule" id="PRU10141"/>
    </source>
</evidence>
<keyword evidence="10" id="KW-1133">Transmembrane helix</keyword>
<dbReference type="STRING" id="1121316.SAMN02745207_00289"/>
<dbReference type="PROSITE" id="PS50011">
    <property type="entry name" value="PROTEIN_KINASE_DOM"/>
    <property type="match status" value="1"/>
</dbReference>
<evidence type="ECO:0000313" key="14">
    <source>
        <dbReference type="Proteomes" id="UP000184447"/>
    </source>
</evidence>
<feature type="domain" description="Protein kinase" evidence="11">
    <location>
        <begin position="10"/>
        <end position="267"/>
    </location>
</feature>
<evidence type="ECO:0000313" key="13">
    <source>
        <dbReference type="EMBL" id="SHH17443.1"/>
    </source>
</evidence>
<gene>
    <name evidence="13" type="ORF">SAMN02745207_00289</name>
</gene>
<dbReference type="InterPro" id="IPR005543">
    <property type="entry name" value="PASTA_dom"/>
</dbReference>
<comment type="catalytic activity">
    <reaction evidence="8">
        <text>L-seryl-[protein] + ATP = O-phospho-L-seryl-[protein] + ADP + H(+)</text>
        <dbReference type="Rhea" id="RHEA:17989"/>
        <dbReference type="Rhea" id="RHEA-COMP:9863"/>
        <dbReference type="Rhea" id="RHEA-COMP:11604"/>
        <dbReference type="ChEBI" id="CHEBI:15378"/>
        <dbReference type="ChEBI" id="CHEBI:29999"/>
        <dbReference type="ChEBI" id="CHEBI:30616"/>
        <dbReference type="ChEBI" id="CHEBI:83421"/>
        <dbReference type="ChEBI" id="CHEBI:456216"/>
        <dbReference type="EC" id="2.7.11.1"/>
    </reaction>
</comment>
<keyword evidence="4 9" id="KW-0547">Nucleotide-binding</keyword>
<feature type="domain" description="PASTA" evidence="12">
    <location>
        <begin position="425"/>
        <end position="492"/>
    </location>
</feature>